<feature type="compositionally biased region" description="Basic and acidic residues" evidence="1">
    <location>
        <begin position="315"/>
        <end position="328"/>
    </location>
</feature>
<dbReference type="Pfam" id="PF17921">
    <property type="entry name" value="Integrase_H2C2"/>
    <property type="match status" value="1"/>
</dbReference>
<feature type="region of interest" description="Disordered" evidence="1">
    <location>
        <begin position="309"/>
        <end position="332"/>
    </location>
</feature>
<sequence length="501" mass="57340">MTINKSQEQTFAHVGIYLDEPVLSHGQLYVALSRSRKPNHVKIYTKTSGIQGKLLNNKNASHRMLFIKRKADLARLAEEITSEDRVIDICKKNKNSPYHEEEFAKGQLDVIVQEREREIAQAELVRKERETKRAHELEKLKIASAPKTVSLNYTRSEGSGNRREIKHLMQKFDSQNTDISLYLTLFERQARTAGIEEEEWVSQLISLLPLDLAQIIIKEPEEQMRDHNRVRPEHFTGEVVLVKQPLVSEFICVPLAKVELQSPEFGCVITKAAVIDVQLDSGWYLLSNKTYELILEAKRKPNLNAVITRSQTNQTDKKDLSQRSEREGTVATTKEPEAIISHDPYSLTLPPAEKIRERIVEVSSEELREAQRGCSTLQACFLQAERGNFDFRVEGEMLFRESKDHFGNVSLQVVILQVYRDKILALCHEGISSHLGVRKTKDRLLKHYFWPNCINPLTPSGPQNLTTFVYGGFVDIWIREMDSSAFSLFLLTVGDRKRTGA</sequence>
<name>A0A4Y2FX06_ARAVE</name>
<dbReference type="CDD" id="cd18809">
    <property type="entry name" value="SF1_C_RecD"/>
    <property type="match status" value="1"/>
</dbReference>
<evidence type="ECO:0000256" key="1">
    <source>
        <dbReference type="SAM" id="MobiDB-lite"/>
    </source>
</evidence>
<keyword evidence="4" id="KW-1185">Reference proteome</keyword>
<dbReference type="Proteomes" id="UP000499080">
    <property type="component" value="Unassembled WGS sequence"/>
</dbReference>
<dbReference type="OrthoDB" id="6467474at2759"/>
<evidence type="ECO:0000313" key="3">
    <source>
        <dbReference type="EMBL" id="GBM45853.1"/>
    </source>
</evidence>
<organism evidence="3 4">
    <name type="scientific">Araneus ventricosus</name>
    <name type="common">Orbweaver spider</name>
    <name type="synonym">Epeira ventricosa</name>
    <dbReference type="NCBI Taxonomy" id="182803"/>
    <lineage>
        <taxon>Eukaryota</taxon>
        <taxon>Metazoa</taxon>
        <taxon>Ecdysozoa</taxon>
        <taxon>Arthropoda</taxon>
        <taxon>Chelicerata</taxon>
        <taxon>Arachnida</taxon>
        <taxon>Araneae</taxon>
        <taxon>Araneomorphae</taxon>
        <taxon>Entelegynae</taxon>
        <taxon>Araneoidea</taxon>
        <taxon>Araneidae</taxon>
        <taxon>Araneus</taxon>
    </lineage>
</organism>
<evidence type="ECO:0000259" key="2">
    <source>
        <dbReference type="Pfam" id="PF17921"/>
    </source>
</evidence>
<dbReference type="AlphaFoldDB" id="A0A4Y2FX06"/>
<dbReference type="SUPFAM" id="SSF52540">
    <property type="entry name" value="P-loop containing nucleoside triphosphate hydrolases"/>
    <property type="match status" value="1"/>
</dbReference>
<gene>
    <name evidence="3" type="ORF">AVEN_180721_1</name>
</gene>
<dbReference type="EMBL" id="BGPR01001115">
    <property type="protein sequence ID" value="GBM45853.1"/>
    <property type="molecule type" value="Genomic_DNA"/>
</dbReference>
<protein>
    <recommendedName>
        <fullName evidence="2">Integrase zinc-binding domain-containing protein</fullName>
    </recommendedName>
</protein>
<comment type="caution">
    <text evidence="3">The sequence shown here is derived from an EMBL/GenBank/DDBJ whole genome shotgun (WGS) entry which is preliminary data.</text>
</comment>
<accession>A0A4Y2FX06</accession>
<feature type="domain" description="Integrase zinc-binding" evidence="2">
    <location>
        <begin position="419"/>
        <end position="452"/>
    </location>
</feature>
<evidence type="ECO:0000313" key="4">
    <source>
        <dbReference type="Proteomes" id="UP000499080"/>
    </source>
</evidence>
<reference evidence="3 4" key="1">
    <citation type="journal article" date="2019" name="Sci. Rep.">
        <title>Orb-weaving spider Araneus ventricosus genome elucidates the spidroin gene catalogue.</title>
        <authorList>
            <person name="Kono N."/>
            <person name="Nakamura H."/>
            <person name="Ohtoshi R."/>
            <person name="Moran D.A.P."/>
            <person name="Shinohara A."/>
            <person name="Yoshida Y."/>
            <person name="Fujiwara M."/>
            <person name="Mori M."/>
            <person name="Tomita M."/>
            <person name="Arakawa K."/>
        </authorList>
    </citation>
    <scope>NUCLEOTIDE SEQUENCE [LARGE SCALE GENOMIC DNA]</scope>
</reference>
<dbReference type="Gene3D" id="1.10.340.70">
    <property type="match status" value="1"/>
</dbReference>
<proteinExistence type="predicted"/>
<dbReference type="InterPro" id="IPR041588">
    <property type="entry name" value="Integrase_H2C2"/>
</dbReference>
<dbReference type="InterPro" id="IPR027417">
    <property type="entry name" value="P-loop_NTPase"/>
</dbReference>